<reference evidence="1" key="1">
    <citation type="submission" date="2018-11" db="EMBL/GenBank/DDBJ databases">
        <authorList>
            <person name="Alioto T."/>
            <person name="Alioto T."/>
        </authorList>
    </citation>
    <scope>NUCLEOTIDE SEQUENCE</scope>
</reference>
<organism evidence="1 2">
    <name type="scientific">Mytilus galloprovincialis</name>
    <name type="common">Mediterranean mussel</name>
    <dbReference type="NCBI Taxonomy" id="29158"/>
    <lineage>
        <taxon>Eukaryota</taxon>
        <taxon>Metazoa</taxon>
        <taxon>Spiralia</taxon>
        <taxon>Lophotrochozoa</taxon>
        <taxon>Mollusca</taxon>
        <taxon>Bivalvia</taxon>
        <taxon>Autobranchia</taxon>
        <taxon>Pteriomorphia</taxon>
        <taxon>Mytilida</taxon>
        <taxon>Mytiloidea</taxon>
        <taxon>Mytilidae</taxon>
        <taxon>Mytilinae</taxon>
        <taxon>Mytilus</taxon>
    </lineage>
</organism>
<keyword evidence="2" id="KW-1185">Reference proteome</keyword>
<dbReference type="Proteomes" id="UP000596742">
    <property type="component" value="Unassembled WGS sequence"/>
</dbReference>
<comment type="caution">
    <text evidence="1">The sequence shown here is derived from an EMBL/GenBank/DDBJ whole genome shotgun (WGS) entry which is preliminary data.</text>
</comment>
<protein>
    <submittedName>
        <fullName evidence="1">Uncharacterized protein</fullName>
    </submittedName>
</protein>
<evidence type="ECO:0000313" key="1">
    <source>
        <dbReference type="EMBL" id="VDI64243.1"/>
    </source>
</evidence>
<dbReference type="EMBL" id="UYJE01008493">
    <property type="protein sequence ID" value="VDI64243.1"/>
    <property type="molecule type" value="Genomic_DNA"/>
</dbReference>
<evidence type="ECO:0000313" key="2">
    <source>
        <dbReference type="Proteomes" id="UP000596742"/>
    </source>
</evidence>
<accession>A0A8B6GIQ4</accession>
<gene>
    <name evidence="1" type="ORF">MGAL_10B056467</name>
</gene>
<name>A0A8B6GIQ4_MYTGA</name>
<sequence>MGLICCKNSLKTGDYLGPGGKSLTGAFLANIGEIHSSLVYGMEDKTQTQTNESSKPDIQNHDDTAITINHNCASQHRFHRSLQRLNSSNMPPIEV</sequence>
<dbReference type="AlphaFoldDB" id="A0A8B6GIQ4"/>
<proteinExistence type="predicted"/>